<keyword evidence="3" id="KW-1185">Reference proteome</keyword>
<feature type="transmembrane region" description="Helical" evidence="1">
    <location>
        <begin position="85"/>
        <end position="105"/>
    </location>
</feature>
<proteinExistence type="predicted"/>
<feature type="transmembrane region" description="Helical" evidence="1">
    <location>
        <begin position="5"/>
        <end position="23"/>
    </location>
</feature>
<organism evidence="2 3">
    <name type="scientific">Bacillus carboniphilus</name>
    <dbReference type="NCBI Taxonomy" id="86663"/>
    <lineage>
        <taxon>Bacteria</taxon>
        <taxon>Bacillati</taxon>
        <taxon>Bacillota</taxon>
        <taxon>Bacilli</taxon>
        <taxon>Bacillales</taxon>
        <taxon>Bacillaceae</taxon>
        <taxon>Bacillus</taxon>
    </lineage>
</organism>
<dbReference type="EMBL" id="CP129013">
    <property type="protein sequence ID" value="WLR43667.1"/>
    <property type="molecule type" value="Genomic_DNA"/>
</dbReference>
<keyword evidence="1" id="KW-0812">Transmembrane</keyword>
<protein>
    <recommendedName>
        <fullName evidence="4">DUF3021 domain-containing protein</fullName>
    </recommendedName>
</protein>
<evidence type="ECO:0000313" key="3">
    <source>
        <dbReference type="Proteomes" id="UP001197974"/>
    </source>
</evidence>
<name>A0ABY9JYP6_9BACI</name>
<keyword evidence="1" id="KW-0472">Membrane</keyword>
<gene>
    <name evidence="2" type="ORF">LC087_05855</name>
</gene>
<evidence type="ECO:0000256" key="1">
    <source>
        <dbReference type="SAM" id="Phobius"/>
    </source>
</evidence>
<keyword evidence="1" id="KW-1133">Transmembrane helix</keyword>
<evidence type="ECO:0008006" key="4">
    <source>
        <dbReference type="Google" id="ProtNLM"/>
    </source>
</evidence>
<dbReference type="Proteomes" id="UP001197974">
    <property type="component" value="Chromosome"/>
</dbReference>
<feature type="transmembrane region" description="Helical" evidence="1">
    <location>
        <begin position="55"/>
        <end position="73"/>
    </location>
</feature>
<dbReference type="RefSeq" id="WP_226538476.1">
    <property type="nucleotide sequence ID" value="NZ_CP129013.1"/>
</dbReference>
<evidence type="ECO:0000313" key="2">
    <source>
        <dbReference type="EMBL" id="WLR43667.1"/>
    </source>
</evidence>
<sequence length="146" mass="16357">MKKVYYYGAISGLVSGILMGMFLKVLEEKTGEKVYTLLLNIDFIYENPLPELVEFSLHLLVAIGIGVLLQIIVSMTDKSSFNSILIYSFLLTAPTIILFFPLTTIANKPTPEMSDVLALSLWTVGHIIFAFILGLLLHCLYKRNQP</sequence>
<reference evidence="2 3" key="1">
    <citation type="submission" date="2023-06" db="EMBL/GenBank/DDBJ databases">
        <title>Five Gram-positive bacteria isolated from mangrove sediments in Shenzhen, Guangdong, China.</title>
        <authorList>
            <person name="Yu S."/>
            <person name="Zheng W."/>
            <person name="Huang Y."/>
        </authorList>
    </citation>
    <scope>NUCLEOTIDE SEQUENCE [LARGE SCALE GENOMIC DNA]</scope>
    <source>
        <strain evidence="2 3">SaN35-3</strain>
    </source>
</reference>
<feature type="transmembrane region" description="Helical" evidence="1">
    <location>
        <begin position="117"/>
        <end position="141"/>
    </location>
</feature>
<accession>A0ABY9JYP6</accession>